<accession>A0AAD5RHF5</accession>
<reference evidence="7" key="1">
    <citation type="submission" date="2022-07" db="EMBL/GenBank/DDBJ databases">
        <title>Draft genome sequence of Zalerion maritima ATCC 34329, a (micro)plastics degrading marine fungus.</title>
        <authorList>
            <person name="Paco A."/>
            <person name="Goncalves M.F.M."/>
            <person name="Rocha-Santos T.A.P."/>
            <person name="Alves A."/>
        </authorList>
    </citation>
    <scope>NUCLEOTIDE SEQUENCE</scope>
    <source>
        <strain evidence="7">ATCC 34329</strain>
    </source>
</reference>
<keyword evidence="4" id="KW-0175">Coiled coil</keyword>
<feature type="domain" description="Nucleoporin Nup54 alpha-helical" evidence="6">
    <location>
        <begin position="132"/>
        <end position="268"/>
    </location>
</feature>
<dbReference type="PANTHER" id="PTHR13000">
    <property type="entry name" value="NUCLEOPORIN P54"/>
    <property type="match status" value="1"/>
</dbReference>
<dbReference type="FunFam" id="1.20.5.490:FF:000005">
    <property type="entry name" value="Nucleoporin complex subunit 54"/>
    <property type="match status" value="1"/>
</dbReference>
<dbReference type="Pfam" id="PF18570">
    <property type="entry name" value="Nup54_57_C"/>
    <property type="match status" value="1"/>
</dbReference>
<keyword evidence="2" id="KW-0813">Transport</keyword>
<evidence type="ECO:0000256" key="2">
    <source>
        <dbReference type="ARBA" id="ARBA00022448"/>
    </source>
</evidence>
<keyword evidence="8" id="KW-1185">Reference proteome</keyword>
<dbReference type="GO" id="GO:0006607">
    <property type="term" value="P:NLS-bearing protein import into nucleus"/>
    <property type="evidence" value="ECO:0007669"/>
    <property type="project" value="TreeGrafter"/>
</dbReference>
<dbReference type="PANTHER" id="PTHR13000:SF0">
    <property type="entry name" value="NUCLEOPORIN P54"/>
    <property type="match status" value="1"/>
</dbReference>
<gene>
    <name evidence="7" type="ORF">MKZ38_008038</name>
</gene>
<feature type="region of interest" description="Disordered" evidence="5">
    <location>
        <begin position="24"/>
        <end position="59"/>
    </location>
</feature>
<evidence type="ECO:0000313" key="7">
    <source>
        <dbReference type="EMBL" id="KAJ2893994.1"/>
    </source>
</evidence>
<feature type="coiled-coil region" evidence="4">
    <location>
        <begin position="298"/>
        <end position="332"/>
    </location>
</feature>
<dbReference type="Proteomes" id="UP001201980">
    <property type="component" value="Unassembled WGS sequence"/>
</dbReference>
<dbReference type="AlphaFoldDB" id="A0AAD5RHF5"/>
<comment type="caution">
    <text evidence="7">The sequence shown here is derived from an EMBL/GenBank/DDBJ whole genome shotgun (WGS) entry which is preliminary data.</text>
</comment>
<keyword evidence="3" id="KW-0539">Nucleus</keyword>
<dbReference type="GO" id="GO:0044613">
    <property type="term" value="C:nuclear pore central transport channel"/>
    <property type="evidence" value="ECO:0007669"/>
    <property type="project" value="TreeGrafter"/>
</dbReference>
<proteinExistence type="predicted"/>
<feature type="compositionally biased region" description="Low complexity" evidence="5">
    <location>
        <begin position="39"/>
        <end position="58"/>
    </location>
</feature>
<dbReference type="Gene3D" id="1.20.5.3600">
    <property type="match status" value="1"/>
</dbReference>
<comment type="subcellular location">
    <subcellularLocation>
        <location evidence="1">Nucleus</location>
    </subcellularLocation>
</comment>
<evidence type="ECO:0000313" key="8">
    <source>
        <dbReference type="Proteomes" id="UP001201980"/>
    </source>
</evidence>
<dbReference type="EMBL" id="JAKWBI020000542">
    <property type="protein sequence ID" value="KAJ2893994.1"/>
    <property type="molecule type" value="Genomic_DNA"/>
</dbReference>
<name>A0AAD5RHF5_9PEZI</name>
<dbReference type="Gene3D" id="1.20.5.490">
    <property type="entry name" value="Single helix bin"/>
    <property type="match status" value="1"/>
</dbReference>
<organism evidence="7 8">
    <name type="scientific">Zalerion maritima</name>
    <dbReference type="NCBI Taxonomy" id="339359"/>
    <lineage>
        <taxon>Eukaryota</taxon>
        <taxon>Fungi</taxon>
        <taxon>Dikarya</taxon>
        <taxon>Ascomycota</taxon>
        <taxon>Pezizomycotina</taxon>
        <taxon>Sordariomycetes</taxon>
        <taxon>Lulworthiomycetidae</taxon>
        <taxon>Lulworthiales</taxon>
        <taxon>Lulworthiaceae</taxon>
        <taxon>Zalerion</taxon>
    </lineage>
</organism>
<dbReference type="InterPro" id="IPR025712">
    <property type="entry name" value="Nup54_alpha-helical_dom"/>
</dbReference>
<dbReference type="GO" id="GO:0036228">
    <property type="term" value="P:protein localization to nuclear inner membrane"/>
    <property type="evidence" value="ECO:0007669"/>
    <property type="project" value="TreeGrafter"/>
</dbReference>
<evidence type="ECO:0000259" key="6">
    <source>
        <dbReference type="Pfam" id="PF13874"/>
    </source>
</evidence>
<dbReference type="GO" id="GO:0006999">
    <property type="term" value="P:nuclear pore organization"/>
    <property type="evidence" value="ECO:0007669"/>
    <property type="project" value="TreeGrafter"/>
</dbReference>
<evidence type="ECO:0000256" key="3">
    <source>
        <dbReference type="ARBA" id="ARBA00023242"/>
    </source>
</evidence>
<sequence>MSVFGKPVGTLSVFGGGSSAPFGQLTTNNAAPNTNSLFGQSQQQQQQQQQQPQQQPGSMLNQSILGQSQVGAYPMASTRLWQPGSMTPHQKSVTDQMQVIMNKWDPASPNCVFKHYFYNKVEESQIPFYAPGPHEDPKEWDEALQHKPAPGFVPVLAQGFEAMAERLKVQRRAVAEFNARLHEINKSLDAMLSRHDLETSVRTLACRRRHVVLKERCLALAAKVQVLRNRGYALSADEDELRLKLASLERGLGDPALNARAEELWSRLIASRQLADRLRQEMSKNGGIEGEGLGEEVEAKAKKILEDYEKQLQHLKKETDSIKKDFEGWEKEQEGSR</sequence>
<dbReference type="InterPro" id="IPR024864">
    <property type="entry name" value="Nup54/Nup57/Nup44"/>
</dbReference>
<evidence type="ECO:0000256" key="1">
    <source>
        <dbReference type="ARBA" id="ARBA00004123"/>
    </source>
</evidence>
<evidence type="ECO:0000256" key="5">
    <source>
        <dbReference type="SAM" id="MobiDB-lite"/>
    </source>
</evidence>
<dbReference type="GO" id="GO:0017056">
    <property type="term" value="F:structural constituent of nuclear pore"/>
    <property type="evidence" value="ECO:0007669"/>
    <property type="project" value="TreeGrafter"/>
</dbReference>
<dbReference type="Pfam" id="PF13874">
    <property type="entry name" value="Nup54"/>
    <property type="match status" value="1"/>
</dbReference>
<feature type="compositionally biased region" description="Polar residues" evidence="5">
    <location>
        <begin position="24"/>
        <end position="38"/>
    </location>
</feature>
<protein>
    <submittedName>
        <fullName evidence="7">Nucleoporin nup44 protein</fullName>
    </submittedName>
</protein>
<evidence type="ECO:0000256" key="4">
    <source>
        <dbReference type="SAM" id="Coils"/>
    </source>
</evidence>